<evidence type="ECO:0000259" key="7">
    <source>
        <dbReference type="Pfam" id="PF04545"/>
    </source>
</evidence>
<dbReference type="CDD" id="cd06171">
    <property type="entry name" value="Sigma70_r4"/>
    <property type="match status" value="1"/>
</dbReference>
<dbReference type="Pfam" id="PF04542">
    <property type="entry name" value="Sigma70_r2"/>
    <property type="match status" value="1"/>
</dbReference>
<dbReference type="InterPro" id="IPR013325">
    <property type="entry name" value="RNA_pol_sigma_r2"/>
</dbReference>
<dbReference type="GO" id="GO:0003899">
    <property type="term" value="F:DNA-directed RNA polymerase activity"/>
    <property type="evidence" value="ECO:0007669"/>
    <property type="project" value="InterPro"/>
</dbReference>
<dbReference type="AlphaFoldDB" id="A0A7Y9J2T1"/>
<name>A0A7Y9J2T1_9ACTN</name>
<feature type="domain" description="RNA polymerase sigma-70 region 2" evidence="6">
    <location>
        <begin position="25"/>
        <end position="97"/>
    </location>
</feature>
<keyword evidence="8" id="KW-0282">Flagellum</keyword>
<keyword evidence="2" id="KW-0731">Sigma factor</keyword>
<evidence type="ECO:0000313" key="8">
    <source>
        <dbReference type="EMBL" id="NYD24576.1"/>
    </source>
</evidence>
<feature type="domain" description="RNA polymerase sigma-70 region 3" evidence="5">
    <location>
        <begin position="107"/>
        <end position="178"/>
    </location>
</feature>
<dbReference type="Gene3D" id="1.20.140.160">
    <property type="match status" value="1"/>
</dbReference>
<sequence>MTADTASATRELPVIELSAAERHALVEKHLPLVGYITSEFIGRLPSHVSRDDLTSAGLMALFQASRAYDPTTGVPFNRYANTRIRGAILDDLRGADWASRGVRSRQRKLNRTEDELTAELGRTPTAAELAATLGVSEKELAETRDEAQRSMVLSMQGFTAEGASLDDHLPTQIPSPEQELLHRERLGYLRSAVAVLPERLRHVVEGYFVQERPMAELAEELGVSESRISQMRAEALTLLRDGMNTHLSPEMVAARGGASSAAVKRKESYFAAVGAHSDFKARLALSAFASAGVVAPLHRSA</sequence>
<dbReference type="NCBIfam" id="TIGR02479">
    <property type="entry name" value="FliA_WhiG"/>
    <property type="match status" value="1"/>
</dbReference>
<dbReference type="InterPro" id="IPR012845">
    <property type="entry name" value="RNA_pol_sigma_FliA_WhiG"/>
</dbReference>
<keyword evidence="4" id="KW-0804">Transcription</keyword>
<dbReference type="SUPFAM" id="SSF88946">
    <property type="entry name" value="Sigma2 domain of RNA polymerase sigma factors"/>
    <property type="match status" value="1"/>
</dbReference>
<gene>
    <name evidence="8" type="ORF">BJ968_004116</name>
</gene>
<comment type="caution">
    <text evidence="8">The sequence shown here is derived from an EMBL/GenBank/DDBJ whole genome shotgun (WGS) entry which is preliminary data.</text>
</comment>
<keyword evidence="8" id="KW-0969">Cilium</keyword>
<protein>
    <submittedName>
        <fullName evidence="8">RNA polymerase sigma factor for flagellar operon FliA</fullName>
    </submittedName>
</protein>
<dbReference type="InterPro" id="IPR014284">
    <property type="entry name" value="RNA_pol_sigma-70_dom"/>
</dbReference>
<organism evidence="8 9">
    <name type="scientific">Kineococcus aurantiacus</name>
    <dbReference type="NCBI Taxonomy" id="37633"/>
    <lineage>
        <taxon>Bacteria</taxon>
        <taxon>Bacillati</taxon>
        <taxon>Actinomycetota</taxon>
        <taxon>Actinomycetes</taxon>
        <taxon>Kineosporiales</taxon>
        <taxon>Kineosporiaceae</taxon>
        <taxon>Kineococcus</taxon>
    </lineage>
</organism>
<dbReference type="GO" id="GO:0016987">
    <property type="term" value="F:sigma factor activity"/>
    <property type="evidence" value="ECO:0007669"/>
    <property type="project" value="UniProtKB-KW"/>
</dbReference>
<dbReference type="Proteomes" id="UP000521922">
    <property type="component" value="Unassembled WGS sequence"/>
</dbReference>
<evidence type="ECO:0000256" key="4">
    <source>
        <dbReference type="ARBA" id="ARBA00023163"/>
    </source>
</evidence>
<dbReference type="InterPro" id="IPR013324">
    <property type="entry name" value="RNA_pol_sigma_r3/r4-like"/>
</dbReference>
<feature type="domain" description="RNA polymerase sigma-70 region 4" evidence="7">
    <location>
        <begin position="193"/>
        <end position="240"/>
    </location>
</feature>
<evidence type="ECO:0000259" key="6">
    <source>
        <dbReference type="Pfam" id="PF04542"/>
    </source>
</evidence>
<evidence type="ECO:0000256" key="2">
    <source>
        <dbReference type="ARBA" id="ARBA00023082"/>
    </source>
</evidence>
<dbReference type="SUPFAM" id="SSF88659">
    <property type="entry name" value="Sigma3 and sigma4 domains of RNA polymerase sigma factors"/>
    <property type="match status" value="2"/>
</dbReference>
<dbReference type="InterPro" id="IPR007624">
    <property type="entry name" value="RNA_pol_sigma70_r3"/>
</dbReference>
<evidence type="ECO:0000256" key="3">
    <source>
        <dbReference type="ARBA" id="ARBA00023125"/>
    </source>
</evidence>
<dbReference type="PIRSF" id="PIRSF000770">
    <property type="entry name" value="RNA_pol_sigma-SigE/K"/>
    <property type="match status" value="1"/>
</dbReference>
<accession>A0A7Y9J2T1</accession>
<evidence type="ECO:0000256" key="1">
    <source>
        <dbReference type="ARBA" id="ARBA00023015"/>
    </source>
</evidence>
<dbReference type="EMBL" id="JACCBB010000001">
    <property type="protein sequence ID" value="NYD24576.1"/>
    <property type="molecule type" value="Genomic_DNA"/>
</dbReference>
<dbReference type="Pfam" id="PF04539">
    <property type="entry name" value="Sigma70_r3"/>
    <property type="match status" value="1"/>
</dbReference>
<dbReference type="InterPro" id="IPR007627">
    <property type="entry name" value="RNA_pol_sigma70_r2"/>
</dbReference>
<dbReference type="Pfam" id="PF04545">
    <property type="entry name" value="Sigma70_r4"/>
    <property type="match status" value="1"/>
</dbReference>
<keyword evidence="8" id="KW-0966">Cell projection</keyword>
<dbReference type="RefSeq" id="WP_343078189.1">
    <property type="nucleotide sequence ID" value="NZ_JACCBB010000001.1"/>
</dbReference>
<reference evidence="8 9" key="1">
    <citation type="submission" date="2020-07" db="EMBL/GenBank/DDBJ databases">
        <title>Sequencing the genomes of 1000 actinobacteria strains.</title>
        <authorList>
            <person name="Klenk H.-P."/>
        </authorList>
    </citation>
    <scope>NUCLEOTIDE SEQUENCE [LARGE SCALE GENOMIC DNA]</scope>
    <source>
        <strain evidence="8 9">DSM 7487</strain>
    </source>
</reference>
<dbReference type="Gene3D" id="1.10.1740.10">
    <property type="match status" value="1"/>
</dbReference>
<evidence type="ECO:0000313" key="9">
    <source>
        <dbReference type="Proteomes" id="UP000521922"/>
    </source>
</evidence>
<keyword evidence="1" id="KW-0805">Transcription regulation</keyword>
<dbReference type="GO" id="GO:0003677">
    <property type="term" value="F:DNA binding"/>
    <property type="evidence" value="ECO:0007669"/>
    <property type="project" value="UniProtKB-KW"/>
</dbReference>
<dbReference type="GO" id="GO:0006352">
    <property type="term" value="P:DNA-templated transcription initiation"/>
    <property type="evidence" value="ECO:0007669"/>
    <property type="project" value="InterPro"/>
</dbReference>
<proteinExistence type="predicted"/>
<keyword evidence="3" id="KW-0238">DNA-binding</keyword>
<dbReference type="InterPro" id="IPR000943">
    <property type="entry name" value="RNA_pol_sigma70"/>
</dbReference>
<evidence type="ECO:0000259" key="5">
    <source>
        <dbReference type="Pfam" id="PF04539"/>
    </source>
</evidence>
<dbReference type="InterPro" id="IPR007630">
    <property type="entry name" value="RNA_pol_sigma70_r4"/>
</dbReference>
<keyword evidence="9" id="KW-1185">Reference proteome</keyword>
<dbReference type="PANTHER" id="PTHR30385">
    <property type="entry name" value="SIGMA FACTOR F FLAGELLAR"/>
    <property type="match status" value="1"/>
</dbReference>
<dbReference type="NCBIfam" id="TIGR02937">
    <property type="entry name" value="sigma70-ECF"/>
    <property type="match status" value="1"/>
</dbReference>